<dbReference type="GO" id="GO:0016226">
    <property type="term" value="P:iron-sulfur cluster assembly"/>
    <property type="evidence" value="ECO:0007669"/>
    <property type="project" value="InterPro"/>
</dbReference>
<dbReference type="GO" id="GO:0051536">
    <property type="term" value="F:iron-sulfur cluster binding"/>
    <property type="evidence" value="ECO:0007669"/>
    <property type="project" value="InterPro"/>
</dbReference>
<dbReference type="Proteomes" id="UP000614239">
    <property type="component" value="Unassembled WGS sequence"/>
</dbReference>
<dbReference type="Pfam" id="PF01106">
    <property type="entry name" value="NifU"/>
    <property type="match status" value="1"/>
</dbReference>
<dbReference type="AlphaFoldDB" id="A0A8H9LI49"/>
<proteinExistence type="predicted"/>
<comment type="function">
    <text evidence="1">May be involved in the formation or repair of [Fe-S] clusters present in iron-sulfur proteins.</text>
</comment>
<evidence type="ECO:0000313" key="4">
    <source>
        <dbReference type="Proteomes" id="UP000614239"/>
    </source>
</evidence>
<reference evidence="3" key="1">
    <citation type="journal article" date="2014" name="Int. J. Syst. Evol. Microbiol.">
        <title>Complete genome sequence of Corynebacterium casei LMG S-19264T (=DSM 44701T), isolated from a smear-ripened cheese.</title>
        <authorList>
            <consortium name="US DOE Joint Genome Institute (JGI-PGF)"/>
            <person name="Walter F."/>
            <person name="Albersmeier A."/>
            <person name="Kalinowski J."/>
            <person name="Ruckert C."/>
        </authorList>
    </citation>
    <scope>NUCLEOTIDE SEQUENCE</scope>
    <source>
        <strain evidence="3">CGMCC 4.7372</strain>
    </source>
</reference>
<organism evidence="3 4">
    <name type="scientific">Actinomyces gaoshouyii</name>
    <dbReference type="NCBI Taxonomy" id="1960083"/>
    <lineage>
        <taxon>Bacteria</taxon>
        <taxon>Bacillati</taxon>
        <taxon>Actinomycetota</taxon>
        <taxon>Actinomycetes</taxon>
        <taxon>Actinomycetales</taxon>
        <taxon>Actinomycetaceae</taxon>
        <taxon>Actinomyces</taxon>
    </lineage>
</organism>
<protein>
    <recommendedName>
        <fullName evidence="2">NIF system FeS cluster assembly NifU C-terminal domain-containing protein</fullName>
    </recommendedName>
</protein>
<evidence type="ECO:0000313" key="3">
    <source>
        <dbReference type="EMBL" id="GGO95352.1"/>
    </source>
</evidence>
<evidence type="ECO:0000259" key="2">
    <source>
        <dbReference type="Pfam" id="PF01106"/>
    </source>
</evidence>
<dbReference type="OrthoDB" id="9798220at2"/>
<dbReference type="EMBL" id="BMNJ01000001">
    <property type="protein sequence ID" value="GGO95352.1"/>
    <property type="molecule type" value="Genomic_DNA"/>
</dbReference>
<name>A0A8H9LI49_9ACTO</name>
<feature type="domain" description="NIF system FeS cluster assembly NifU C-terminal" evidence="2">
    <location>
        <begin position="128"/>
        <end position="180"/>
    </location>
</feature>
<dbReference type="InterPro" id="IPR001075">
    <property type="entry name" value="NIF_FeS_clus_asmbl_NifU_C"/>
</dbReference>
<reference evidence="3" key="2">
    <citation type="submission" date="2020-09" db="EMBL/GenBank/DDBJ databases">
        <authorList>
            <person name="Sun Q."/>
            <person name="Zhou Y."/>
        </authorList>
    </citation>
    <scope>NUCLEOTIDE SEQUENCE</scope>
    <source>
        <strain evidence="3">CGMCC 4.7372</strain>
    </source>
</reference>
<dbReference type="InterPro" id="IPR034904">
    <property type="entry name" value="FSCA_dom_sf"/>
</dbReference>
<evidence type="ECO:0000256" key="1">
    <source>
        <dbReference type="ARBA" id="ARBA00049958"/>
    </source>
</evidence>
<gene>
    <name evidence="3" type="ORF">GCM10011612_02990</name>
</gene>
<accession>A0A8H9LI49</accession>
<dbReference type="Gene3D" id="3.30.300.130">
    <property type="entry name" value="Fe-S cluster assembly (FSCA)"/>
    <property type="match status" value="1"/>
</dbReference>
<dbReference type="KEGG" id="actp:B6G06_09420"/>
<sequence>MRLARRGRGPVPTHPLATPDPATLRWVIPDGLLPFAGPLAAAPAALQALLDDGTLAAVQVAPGAVLTLLADGRAWADEGARVRAALVEALGSPQAWRPAERARAVGPDEALRTAAQEIAAGRVGAFARSHGGSLEVRAVRDGVVEVAMEGACHDCAAAAITMHARFEHLLRVRCPWLVEVREAS</sequence>
<dbReference type="SUPFAM" id="SSF117916">
    <property type="entry name" value="Fe-S cluster assembly (FSCA) domain-like"/>
    <property type="match status" value="1"/>
</dbReference>
<dbReference type="GO" id="GO:0005506">
    <property type="term" value="F:iron ion binding"/>
    <property type="evidence" value="ECO:0007669"/>
    <property type="project" value="InterPro"/>
</dbReference>
<comment type="caution">
    <text evidence="3">The sequence shown here is derived from an EMBL/GenBank/DDBJ whole genome shotgun (WGS) entry which is preliminary data.</text>
</comment>
<keyword evidence="4" id="KW-1185">Reference proteome</keyword>